<evidence type="ECO:0000259" key="6">
    <source>
        <dbReference type="PROSITE" id="PS51194"/>
    </source>
</evidence>
<feature type="compositionally biased region" description="Low complexity" evidence="5">
    <location>
        <begin position="854"/>
        <end position="877"/>
    </location>
</feature>
<gene>
    <name evidence="7" type="ORF">TMES_05975</name>
</gene>
<evidence type="ECO:0000256" key="4">
    <source>
        <dbReference type="ARBA" id="ARBA00022840"/>
    </source>
</evidence>
<feature type="compositionally biased region" description="Polar residues" evidence="5">
    <location>
        <begin position="963"/>
        <end position="975"/>
    </location>
</feature>
<dbReference type="RefSeq" id="WP_085580466.1">
    <property type="nucleotide sequence ID" value="NZ_JFKA01000002.1"/>
</dbReference>
<dbReference type="SMART" id="SM00490">
    <property type="entry name" value="HELICc"/>
    <property type="match status" value="1"/>
</dbReference>
<reference evidence="7 8" key="1">
    <citation type="submission" date="2014-03" db="EMBL/GenBank/DDBJ databases">
        <title>The draft genome sequence of Thalassospira mesophila JCM 18969.</title>
        <authorList>
            <person name="Lai Q."/>
            <person name="Shao Z."/>
        </authorList>
    </citation>
    <scope>NUCLEOTIDE SEQUENCE [LARGE SCALE GENOMIC DNA]</scope>
    <source>
        <strain evidence="7 8">JCM 18969</strain>
    </source>
</reference>
<feature type="region of interest" description="Disordered" evidence="5">
    <location>
        <begin position="814"/>
        <end position="990"/>
    </location>
</feature>
<feature type="compositionally biased region" description="Low complexity" evidence="5">
    <location>
        <begin position="814"/>
        <end position="824"/>
    </location>
</feature>
<dbReference type="EMBL" id="JFKA01000002">
    <property type="protein sequence ID" value="OSQ39561.1"/>
    <property type="molecule type" value="Genomic_DNA"/>
</dbReference>
<sequence>MQISTRSGPRILAVLGPTNTGKTHLAMDRMLAHTTGMIGFPLRLLARENYDRAIARVGKGAVALITGEERILPPHARYYLCTVEAMPVNMPVDFMAIDEIQMCADPERGHVFTDRLLHARGRYETMFMGAATIRPVIRKLVANVEFETRARFSTLTYSGPKKIQRLPSQSAVVTFSAQEVYAVAELVRRQKGGAAVVLGALSPRTRNAQVEMFQNGDVEHLIATDAIGMGLNLDLQHVAFAALSKFDGQFHRSLSAAETAQIAGRAGRHMNDGSFGVTGNLTGIDPDIIEQIEAHEFEPLAKVYWRSAQPDFRSIEGLQKSLRRLPSDPTLIRVREPVDEIMLDYLSHIEDIARTTRSPDRVRLLWEVCQIPDFRNIHTDAHPRLLSAIYQFLCQPKSKLPIDWMGEQVLRMDRYDGDIDQLSSRLAGIRVWTYVSHKHNWLDDAIHWQERTRAIEDKLSDVLHERLTQRFVDRRTSVLLKSLKDKSELMSTITANGEVQVEGEFVGRLEGFRFIADETDAAFEGKAIASAARRALSGEIAQRVKTLETDEDTQFAVNGKLEILWLDSVVATLKKGDTVLSPEISVIDSEFFDGPTRERVRTRIQTWLNSHIETRLKMLTRLRDCQMTGAIRGLLFQLNEGLGCVPRSELESLIKDLTDEDRKALAKLGVRLGVETVHVLDALKPDPVELRGILWAVSRDLEALPELPPAGRTSVPNDRSNSKGFYLAAGYMPVGPLAARVDMLERFAALLRQKARENDGKVRPDPDLLSLLGCTVEQAEGVFAALGWRPEIVKVKKAVVEPVADPAAEPVAETVVAPSDSDAPAADEAEGTVADAAPAAEVAAEAETPRQDAVEPVESAAAASDGDANADAAGAAAPTDEDEYEEVKFFVRVDRRKRHPSGQNNRGPRNQAAGAGEGRTDSRGEGRGAGNRGGQKGAPRHAKGGPKAGPKGGSGGGRNNGNTQQPAAKSNQINEDSPFAKLKEMLAAKG</sequence>
<feature type="compositionally biased region" description="Basic and acidic residues" evidence="5">
    <location>
        <begin position="981"/>
        <end position="990"/>
    </location>
</feature>
<feature type="compositionally biased region" description="Gly residues" evidence="5">
    <location>
        <begin position="946"/>
        <end position="959"/>
    </location>
</feature>
<dbReference type="Pfam" id="PF22527">
    <property type="entry name" value="DEXQc_Suv3"/>
    <property type="match status" value="1"/>
</dbReference>
<evidence type="ECO:0000256" key="2">
    <source>
        <dbReference type="ARBA" id="ARBA00022801"/>
    </source>
</evidence>
<dbReference type="Gene3D" id="3.40.50.300">
    <property type="entry name" value="P-loop containing nucleotide triphosphate hydrolases"/>
    <property type="match status" value="2"/>
</dbReference>
<dbReference type="GO" id="GO:0016787">
    <property type="term" value="F:hydrolase activity"/>
    <property type="evidence" value="ECO:0007669"/>
    <property type="project" value="UniProtKB-KW"/>
</dbReference>
<dbReference type="PROSITE" id="PS51194">
    <property type="entry name" value="HELICASE_CTER"/>
    <property type="match status" value="1"/>
</dbReference>
<dbReference type="PANTHER" id="PTHR12131:SF1">
    <property type="entry name" value="ATP-DEPENDENT RNA HELICASE SUPV3L1, MITOCHONDRIAL-RELATED"/>
    <property type="match status" value="1"/>
</dbReference>
<comment type="caution">
    <text evidence="7">The sequence shown here is derived from an EMBL/GenBank/DDBJ whole genome shotgun (WGS) entry which is preliminary data.</text>
</comment>
<keyword evidence="2" id="KW-0378">Hydrolase</keyword>
<evidence type="ECO:0000313" key="8">
    <source>
        <dbReference type="Proteomes" id="UP000193391"/>
    </source>
</evidence>
<dbReference type="STRING" id="1293891.TMES_05975"/>
<dbReference type="InterPro" id="IPR055206">
    <property type="entry name" value="DEXQc_SUV3"/>
</dbReference>
<dbReference type="AlphaFoldDB" id="A0A1Y2L268"/>
<organism evidence="7 8">
    <name type="scientific">Thalassospira mesophila</name>
    <dbReference type="NCBI Taxonomy" id="1293891"/>
    <lineage>
        <taxon>Bacteria</taxon>
        <taxon>Pseudomonadati</taxon>
        <taxon>Pseudomonadota</taxon>
        <taxon>Alphaproteobacteria</taxon>
        <taxon>Rhodospirillales</taxon>
        <taxon>Thalassospiraceae</taxon>
        <taxon>Thalassospira</taxon>
    </lineage>
</organism>
<evidence type="ECO:0000313" key="7">
    <source>
        <dbReference type="EMBL" id="OSQ39561.1"/>
    </source>
</evidence>
<dbReference type="GO" id="GO:0005524">
    <property type="term" value="F:ATP binding"/>
    <property type="evidence" value="ECO:0007669"/>
    <property type="project" value="UniProtKB-KW"/>
</dbReference>
<feature type="compositionally biased region" description="Gly residues" evidence="5">
    <location>
        <begin position="927"/>
        <end position="936"/>
    </location>
</feature>
<accession>A0A1Y2L268</accession>
<dbReference type="Proteomes" id="UP000193391">
    <property type="component" value="Unassembled WGS sequence"/>
</dbReference>
<evidence type="ECO:0000256" key="3">
    <source>
        <dbReference type="ARBA" id="ARBA00022806"/>
    </source>
</evidence>
<proteinExistence type="predicted"/>
<dbReference type="SUPFAM" id="SSF52540">
    <property type="entry name" value="P-loop containing nucleoside triphosphate hydrolases"/>
    <property type="match status" value="2"/>
</dbReference>
<dbReference type="GO" id="GO:0004386">
    <property type="term" value="F:helicase activity"/>
    <property type="evidence" value="ECO:0007669"/>
    <property type="project" value="UniProtKB-KW"/>
</dbReference>
<evidence type="ECO:0000256" key="1">
    <source>
        <dbReference type="ARBA" id="ARBA00022741"/>
    </source>
</evidence>
<keyword evidence="3" id="KW-0347">Helicase</keyword>
<feature type="domain" description="Helicase C-terminal" evidence="6">
    <location>
        <begin position="158"/>
        <end position="316"/>
    </location>
</feature>
<dbReference type="InterPro" id="IPR001650">
    <property type="entry name" value="Helicase_C-like"/>
</dbReference>
<dbReference type="InterPro" id="IPR050699">
    <property type="entry name" value="RNA-DNA_Helicase"/>
</dbReference>
<dbReference type="OrthoDB" id="9807155at2"/>
<feature type="compositionally biased region" description="Low complexity" evidence="5">
    <location>
        <begin position="831"/>
        <end position="846"/>
    </location>
</feature>
<keyword evidence="4" id="KW-0067">ATP-binding</keyword>
<keyword evidence="8" id="KW-1185">Reference proteome</keyword>
<dbReference type="PANTHER" id="PTHR12131">
    <property type="entry name" value="ATP-DEPENDENT RNA AND DNA HELICASE"/>
    <property type="match status" value="1"/>
</dbReference>
<name>A0A1Y2L268_9PROT</name>
<protein>
    <submittedName>
        <fullName evidence="7">Disulfide oxidoreductase</fullName>
    </submittedName>
</protein>
<evidence type="ECO:0000256" key="5">
    <source>
        <dbReference type="SAM" id="MobiDB-lite"/>
    </source>
</evidence>
<dbReference type="Pfam" id="PF00271">
    <property type="entry name" value="Helicase_C"/>
    <property type="match status" value="1"/>
</dbReference>
<keyword evidence="1" id="KW-0547">Nucleotide-binding</keyword>
<dbReference type="InterPro" id="IPR027417">
    <property type="entry name" value="P-loop_NTPase"/>
</dbReference>